<dbReference type="Proteomes" id="UP000596932">
    <property type="component" value="Unassembled WGS sequence"/>
</dbReference>
<accession>A0A931D1K0</accession>
<comment type="caution">
    <text evidence="1">The sequence shown here is derived from an EMBL/GenBank/DDBJ whole genome shotgun (WGS) entry which is preliminary data.</text>
</comment>
<keyword evidence="2" id="KW-1185">Reference proteome</keyword>
<dbReference type="EMBL" id="JACFYX010000009">
    <property type="protein sequence ID" value="MBG0835789.1"/>
    <property type="molecule type" value="Genomic_DNA"/>
</dbReference>
<dbReference type="RefSeq" id="WP_196475162.1">
    <property type="nucleotide sequence ID" value="NZ_JACFYX020000012.1"/>
</dbReference>
<evidence type="ECO:0000313" key="1">
    <source>
        <dbReference type="EMBL" id="MBG0835789.1"/>
    </source>
</evidence>
<name>A0A931D1K0_9PSED</name>
<organism evidence="1 2">
    <name type="scientific">Pseudomonas chaetocerotis</name>
    <dbReference type="NCBI Taxonomy" id="2758695"/>
    <lineage>
        <taxon>Bacteria</taxon>
        <taxon>Pseudomonadati</taxon>
        <taxon>Pseudomonadota</taxon>
        <taxon>Gammaproteobacteria</taxon>
        <taxon>Pseudomonadales</taxon>
        <taxon>Pseudomonadaceae</taxon>
        <taxon>Pseudomonas</taxon>
    </lineage>
</organism>
<sequence>MGNDATESGAWVSVGKTIKQLIAELESFENKDLIVELSVDGGGSSVPISLVGKKDGKCILMYTG</sequence>
<gene>
    <name evidence="1" type="ORF">H3221_11780</name>
</gene>
<dbReference type="AlphaFoldDB" id="A0A931D1K0"/>
<evidence type="ECO:0000313" key="2">
    <source>
        <dbReference type="Proteomes" id="UP000596932"/>
    </source>
</evidence>
<proteinExistence type="predicted"/>
<protein>
    <submittedName>
        <fullName evidence="1">Uncharacterized protein</fullName>
    </submittedName>
</protein>
<reference evidence="1" key="1">
    <citation type="submission" date="2020-07" db="EMBL/GenBank/DDBJ databases">
        <title>Pseudomonas chaetoceroseae sp. nov., a new member of the Pseudomonas oleovorans group isolated from a culture of Chaetoceros calcitrans.</title>
        <authorList>
            <person name="Girard L."/>
            <person name="Lood C."/>
            <person name="De Mot R."/>
            <person name="Baudart J."/>
        </authorList>
    </citation>
    <scope>NUCLEOTIDE SEQUENCE</scope>
    <source>
        <strain evidence="1">536</strain>
    </source>
</reference>